<organism evidence="1">
    <name type="scientific">marine sediment metagenome</name>
    <dbReference type="NCBI Taxonomy" id="412755"/>
    <lineage>
        <taxon>unclassified sequences</taxon>
        <taxon>metagenomes</taxon>
        <taxon>ecological metagenomes</taxon>
    </lineage>
</organism>
<name>X1LU31_9ZZZZ</name>
<evidence type="ECO:0000313" key="1">
    <source>
        <dbReference type="EMBL" id="GAI05915.1"/>
    </source>
</evidence>
<comment type="caution">
    <text evidence="1">The sequence shown here is derived from an EMBL/GenBank/DDBJ whole genome shotgun (WGS) entry which is preliminary data.</text>
</comment>
<dbReference type="EMBL" id="BARV01005967">
    <property type="protein sequence ID" value="GAI05915.1"/>
    <property type="molecule type" value="Genomic_DNA"/>
</dbReference>
<feature type="non-terminal residue" evidence="1">
    <location>
        <position position="1"/>
    </location>
</feature>
<protein>
    <submittedName>
        <fullName evidence="1">Uncharacterized protein</fullName>
    </submittedName>
</protein>
<sequence>ARIGEMEAELAGLKEWLATEPATKLVSLIKKVGWYKGEVTNLTLKQYRNITGKQEIPPNILTKDKKHVRWEYSLDDIATEMGYESGDALKAEIERAGESLGRIKELEKEIAVTEVPKPPEVKPAPIPKPPITEELKSLVSDIDTEVEAAQVAIKELTGEEARIGQEALKGLERELKYVKKTLDSFAKRPELPEATVLRSTIMAWAKYKGLPKTELQKIFSEVSGRRQLHVIPQEQLVDILSKVKAARPKRIHGKTVVTPKTEKKIQTLKDTLIGTKKLTEKSFDHLVGQLNLRAIGYESAYRFITESEAKSLIRAMNDEAVLAGWDIKVEESLARHPDIKDARDGLNARSIKTKEVTFDEKPITIKRGNELRSMRYYVLKLQKELNAPIYDIWQKINMTHLTMRHKQQQLYNRLEQSTPEFRSVFREYSIKRSD</sequence>
<reference evidence="1" key="1">
    <citation type="journal article" date="2014" name="Front. Microbiol.">
        <title>High frequency of phylogenetically diverse reductive dehalogenase-homologous genes in deep subseafloor sedimentary metagenomes.</title>
        <authorList>
            <person name="Kawai M."/>
            <person name="Futagami T."/>
            <person name="Toyoda A."/>
            <person name="Takaki Y."/>
            <person name="Nishi S."/>
            <person name="Hori S."/>
            <person name="Arai W."/>
            <person name="Tsubouchi T."/>
            <person name="Morono Y."/>
            <person name="Uchiyama I."/>
            <person name="Ito T."/>
            <person name="Fujiyama A."/>
            <person name="Inagaki F."/>
            <person name="Takami H."/>
        </authorList>
    </citation>
    <scope>NUCLEOTIDE SEQUENCE</scope>
    <source>
        <strain evidence="1">Expedition CK06-06</strain>
    </source>
</reference>
<dbReference type="AlphaFoldDB" id="X1LU31"/>
<accession>X1LU31</accession>
<proteinExistence type="predicted"/>
<gene>
    <name evidence="1" type="ORF">S06H3_12158</name>
</gene>